<reference evidence="4" key="3">
    <citation type="submission" date="2016-11" db="EMBL/GenBank/DDBJ databases">
        <authorList>
            <person name="Jaros S."/>
            <person name="Januszkiewicz K."/>
            <person name="Wedrychowicz H."/>
        </authorList>
    </citation>
    <scope>NUCLEOTIDE SEQUENCE</scope>
</reference>
<comment type="cofactor">
    <cofactor evidence="1">
        <name>Zn(2+)</name>
        <dbReference type="ChEBI" id="CHEBI:29105"/>
    </cofactor>
    <text evidence="1">Binds 1 zinc ion per subunit.</text>
</comment>
<evidence type="ECO:0000256" key="2">
    <source>
        <dbReference type="SAM" id="SignalP"/>
    </source>
</evidence>
<dbReference type="PROSITE" id="PS00332">
    <property type="entry name" value="SOD_CU_ZN_2"/>
    <property type="match status" value="1"/>
</dbReference>
<feature type="domain" description="Superoxide dismutase copper/zinc binding" evidence="3">
    <location>
        <begin position="58"/>
        <end position="196"/>
    </location>
</feature>
<keyword evidence="1" id="KW-0186">Copper</keyword>
<feature type="chain" id="PRO_5015092192" description="Superoxide dismutase [Cu-Zn]" evidence="2">
    <location>
        <begin position="21"/>
        <end position="201"/>
    </location>
</feature>
<dbReference type="InterPro" id="IPR036423">
    <property type="entry name" value="SOD-like_Cu/Zn_dom_sf"/>
</dbReference>
<evidence type="ECO:0000313" key="5">
    <source>
        <dbReference type="EMBL" id="AII16518.1"/>
    </source>
</evidence>
<keyword evidence="2" id="KW-0732">Signal</keyword>
<reference evidence="5" key="2">
    <citation type="submission" date="2013-08" db="EMBL/GenBank/DDBJ databases">
        <title>Paracyclopina nana immune related genes.</title>
        <authorList>
            <person name="Kim B.-M."/>
            <person name="Rhee J.-S."/>
            <person name="Lee J.-S."/>
        </authorList>
    </citation>
    <scope>NUCLEOTIDE SEQUENCE</scope>
</reference>
<comment type="function">
    <text evidence="1">Destroys radicals which are normally produced within the cells and which are toxic to biological systems.</text>
</comment>
<dbReference type="PROSITE" id="PS00087">
    <property type="entry name" value="SOD_CU_ZN_1"/>
    <property type="match status" value="1"/>
</dbReference>
<name>H2B643_PARNA</name>
<proteinExistence type="evidence at transcript level"/>
<evidence type="ECO:0000259" key="3">
    <source>
        <dbReference type="Pfam" id="PF00080"/>
    </source>
</evidence>
<dbReference type="Pfam" id="PF00080">
    <property type="entry name" value="Sod_Cu"/>
    <property type="match status" value="1"/>
</dbReference>
<comment type="similarity">
    <text evidence="1">Belongs to the Cu-Zn superoxide dismutase family.</text>
</comment>
<feature type="signal peptide" evidence="2">
    <location>
        <begin position="1"/>
        <end position="20"/>
    </location>
</feature>
<reference evidence="4" key="1">
    <citation type="journal article" date="2012" name="Comp. Biochem. Physiol., Part A Mol. Integr. Physiol.">
        <title>Effect of culture density and antioxidants on naupliar production and gene expression of the cyclopoid copepod, Paracyclopina nana.</title>
        <authorList>
            <person name="Lee K.W."/>
            <person name="Rhee J.S."/>
            <person name="Han J."/>
            <person name="Park H.G."/>
            <person name="Lee J.S."/>
        </authorList>
    </citation>
    <scope>NUCLEOTIDE SEQUENCE</scope>
</reference>
<dbReference type="EMBL" id="KF516614">
    <property type="protein sequence ID" value="AII16518.1"/>
    <property type="molecule type" value="mRNA"/>
</dbReference>
<dbReference type="InterPro" id="IPR018152">
    <property type="entry name" value="SOD_Cu/Zn_BS"/>
</dbReference>
<dbReference type="PRINTS" id="PR00068">
    <property type="entry name" value="CUZNDISMTASE"/>
</dbReference>
<dbReference type="SMR" id="H2B643"/>
<dbReference type="PANTHER" id="PTHR10003">
    <property type="entry name" value="SUPEROXIDE DISMUTASE CU-ZN -RELATED"/>
    <property type="match status" value="1"/>
</dbReference>
<comment type="catalytic activity">
    <reaction evidence="1">
        <text>2 superoxide + 2 H(+) = H2O2 + O2</text>
        <dbReference type="Rhea" id="RHEA:20696"/>
        <dbReference type="ChEBI" id="CHEBI:15378"/>
        <dbReference type="ChEBI" id="CHEBI:15379"/>
        <dbReference type="ChEBI" id="CHEBI:16240"/>
        <dbReference type="ChEBI" id="CHEBI:18421"/>
        <dbReference type="EC" id="1.15.1.1"/>
    </reaction>
</comment>
<organism evidence="4">
    <name type="scientific">Paracyclopina nana</name>
    <name type="common">Marine copepod</name>
    <dbReference type="NCBI Taxonomy" id="565004"/>
    <lineage>
        <taxon>Eukaryota</taxon>
        <taxon>Metazoa</taxon>
        <taxon>Ecdysozoa</taxon>
        <taxon>Arthropoda</taxon>
        <taxon>Crustacea</taxon>
        <taxon>Multicrustacea</taxon>
        <taxon>Hexanauplia</taxon>
        <taxon>Copepoda</taxon>
        <taxon>Cyclopoida</taxon>
        <taxon>Cyclopettidae</taxon>
        <taxon>Paracyclopina</taxon>
    </lineage>
</organism>
<comment type="cofactor">
    <cofactor evidence="1">
        <name>Cu cation</name>
        <dbReference type="ChEBI" id="CHEBI:23378"/>
    </cofactor>
    <text evidence="1">Binds 1 copper ion per subunit.</text>
</comment>
<keyword evidence="1" id="KW-0479">Metal-binding</keyword>
<dbReference type="GO" id="GO:0005507">
    <property type="term" value="F:copper ion binding"/>
    <property type="evidence" value="ECO:0007669"/>
    <property type="project" value="InterPro"/>
</dbReference>
<accession>H2B643</accession>
<dbReference type="SUPFAM" id="SSF49329">
    <property type="entry name" value="Cu,Zn superoxide dismutase-like"/>
    <property type="match status" value="1"/>
</dbReference>
<protein>
    <recommendedName>
        <fullName evidence="1">Superoxide dismutase [Cu-Zn]</fullName>
        <ecNumber evidence="1">1.15.1.1</ecNumber>
    </recommendedName>
</protein>
<dbReference type="EMBL" id="HQ115572">
    <property type="protein sequence ID" value="ADV59551.1"/>
    <property type="molecule type" value="mRNA"/>
</dbReference>
<dbReference type="EC" id="1.15.1.1" evidence="1"/>
<dbReference type="CDD" id="cd00305">
    <property type="entry name" value="Cu-Zn_Superoxide_Dismutase"/>
    <property type="match status" value="1"/>
</dbReference>
<dbReference type="Gene3D" id="2.60.40.200">
    <property type="entry name" value="Superoxide dismutase, copper/zinc binding domain"/>
    <property type="match status" value="1"/>
</dbReference>
<evidence type="ECO:0000256" key="1">
    <source>
        <dbReference type="RuleBase" id="RU000393"/>
    </source>
</evidence>
<keyword evidence="1" id="KW-0862">Zinc</keyword>
<keyword evidence="1" id="KW-0560">Oxidoreductase</keyword>
<dbReference type="GO" id="GO:0004784">
    <property type="term" value="F:superoxide dismutase activity"/>
    <property type="evidence" value="ECO:0007669"/>
    <property type="project" value="UniProtKB-EC"/>
</dbReference>
<sequence length="201" mass="21400">MKYQLTWSLAFATAFVVTFASPIQKLLISHSHDSSHQILKAKVKLIAAENTDKPPVYGSLFLIETSEGVYVKGKIIGLEPGKHGFHVHEIGDLGNDCVNAGPHFNPAGNTHGAPNEETRHAGDLGNIETHHVDNSPGTITVVNQLDKVVTLDPKADNGITGRAFVVHALPDDLGLGGDDESLKTGNAGKRLACGIVEPVNY</sequence>
<dbReference type="InterPro" id="IPR001424">
    <property type="entry name" value="SOD_Cu_Zn_dom"/>
</dbReference>
<dbReference type="AlphaFoldDB" id="H2B643"/>
<dbReference type="InterPro" id="IPR024134">
    <property type="entry name" value="SOD_Cu/Zn_/chaperone"/>
</dbReference>
<evidence type="ECO:0000313" key="4">
    <source>
        <dbReference type="EMBL" id="ADV59551.1"/>
    </source>
</evidence>